<keyword evidence="5" id="KW-0762">Sugar transport</keyword>
<dbReference type="STRING" id="1208324.P73_1167"/>
<evidence type="ECO:0000256" key="7">
    <source>
        <dbReference type="ARBA" id="ARBA00022729"/>
    </source>
</evidence>
<evidence type="ECO:0000256" key="9">
    <source>
        <dbReference type="ARBA" id="ARBA00023065"/>
    </source>
</evidence>
<keyword evidence="13" id="KW-0998">Cell outer membrane</keyword>
<evidence type="ECO:0000256" key="6">
    <source>
        <dbReference type="ARBA" id="ARBA00022692"/>
    </source>
</evidence>
<keyword evidence="18" id="KW-1185">Reference proteome</keyword>
<dbReference type="PANTHER" id="PTHR33619:SF3">
    <property type="entry name" value="POLYSACCHARIDE EXPORT PROTEIN GFCE-RELATED"/>
    <property type="match status" value="1"/>
</dbReference>
<feature type="domain" description="SLBB" evidence="16">
    <location>
        <begin position="338"/>
        <end position="425"/>
    </location>
</feature>
<evidence type="ECO:0000256" key="10">
    <source>
        <dbReference type="ARBA" id="ARBA00023114"/>
    </source>
</evidence>
<evidence type="ECO:0000313" key="17">
    <source>
        <dbReference type="EMBL" id="AJE45882.1"/>
    </source>
</evidence>
<dbReference type="RefSeq" id="WP_074743163.1">
    <property type="nucleotide sequence ID" value="NZ_CP004393.1"/>
</dbReference>
<proteinExistence type="inferred from homology"/>
<evidence type="ECO:0000256" key="12">
    <source>
        <dbReference type="ARBA" id="ARBA00023139"/>
    </source>
</evidence>
<dbReference type="InterPro" id="IPR054765">
    <property type="entry name" value="SLBB_dom"/>
</dbReference>
<sequence length="455" mass="48897">MTLRFLFPLVSAAFLASCDAIYQTSDVMPGVSQGAKVRVLPITPQNVLLANRSAYTPQQLPAVFAATAGAGSGMIGAGSLPDAPYTEEQRPGMPVADLPPQVTPQPYEIGIGDVVILATPSGDSIAELSGLLAAQNSRQGYTVQDDGAIAIPNVGRVAIAGMNVEDAEAVLFQRLVEAQVEPTFSLEIAEFNSKKVSIGGAVNQPGVAPITLSPLYLDQALAGAGGVTVPDMDYAVVRLYRDGNLYQIPLDDLYSRSGMQRIRLVAGDSVFVDNGFELDQAQAYFEQQIRLSEFRLDSRATALASLTNEINLRRQELTEARSNYLAQVELDAVDRDYAYIVGQVNDQSRYTLPLGRQGTLADALYDEGGGLDLTRGNPRQIYVLRGSDDPMDFDAVTAWRLDGKNAAALMLATRFELRPNDVIFVSEQPVSKWNRAITMITPSIISLSANAASGD</sequence>
<dbReference type="GO" id="GO:0015159">
    <property type="term" value="F:polysaccharide transmembrane transporter activity"/>
    <property type="evidence" value="ECO:0007669"/>
    <property type="project" value="InterPro"/>
</dbReference>
<keyword evidence="3" id="KW-0813">Transport</keyword>
<organism evidence="17 18">
    <name type="scientific">Celeribacter indicus</name>
    <dbReference type="NCBI Taxonomy" id="1208324"/>
    <lineage>
        <taxon>Bacteria</taxon>
        <taxon>Pseudomonadati</taxon>
        <taxon>Pseudomonadota</taxon>
        <taxon>Alphaproteobacteria</taxon>
        <taxon>Rhodobacterales</taxon>
        <taxon>Roseobacteraceae</taxon>
        <taxon>Celeribacter</taxon>
    </lineage>
</organism>
<dbReference type="PANTHER" id="PTHR33619">
    <property type="entry name" value="POLYSACCHARIDE EXPORT PROTEIN GFCE-RELATED"/>
    <property type="match status" value="1"/>
</dbReference>
<dbReference type="Gene3D" id="3.30.1950.10">
    <property type="entry name" value="wza like domain"/>
    <property type="match status" value="1"/>
</dbReference>
<dbReference type="PROSITE" id="PS51257">
    <property type="entry name" value="PROKAR_LIPOPROTEIN"/>
    <property type="match status" value="1"/>
</dbReference>
<dbReference type="Pfam" id="PF02563">
    <property type="entry name" value="Poly_export"/>
    <property type="match status" value="1"/>
</dbReference>
<evidence type="ECO:0000256" key="5">
    <source>
        <dbReference type="ARBA" id="ARBA00022597"/>
    </source>
</evidence>
<keyword evidence="4" id="KW-1134">Transmembrane beta strand</keyword>
<evidence type="ECO:0000256" key="8">
    <source>
        <dbReference type="ARBA" id="ARBA00023047"/>
    </source>
</evidence>
<keyword evidence="9" id="KW-0406">Ion transport</keyword>
<dbReference type="InterPro" id="IPR003715">
    <property type="entry name" value="Poly_export_N"/>
</dbReference>
<keyword evidence="7" id="KW-0732">Signal</keyword>
<dbReference type="GO" id="GO:0009279">
    <property type="term" value="C:cell outer membrane"/>
    <property type="evidence" value="ECO:0007669"/>
    <property type="project" value="UniProtKB-SubCell"/>
</dbReference>
<dbReference type="GO" id="GO:0006811">
    <property type="term" value="P:monoatomic ion transport"/>
    <property type="evidence" value="ECO:0007669"/>
    <property type="project" value="UniProtKB-KW"/>
</dbReference>
<reference evidence="17 18" key="1">
    <citation type="journal article" date="2014" name="Int. J. Syst. Evol. Microbiol.">
        <title>Celeribacter indicus sp. nov., a polycyclic aromatic hydrocarbon-degrading bacterium from deep-sea sediment and reclassification of Huaishuia halophila as Celeribacter halophilus comb. nov.</title>
        <authorList>
            <person name="Lai Q."/>
            <person name="Cao J."/>
            <person name="Yuan J."/>
            <person name="Li F."/>
            <person name="Shao Z."/>
        </authorList>
    </citation>
    <scope>NUCLEOTIDE SEQUENCE [LARGE SCALE GENOMIC DNA]</scope>
    <source>
        <strain evidence="17">P73</strain>
    </source>
</reference>
<evidence type="ECO:0000313" key="18">
    <source>
        <dbReference type="Proteomes" id="UP000031521"/>
    </source>
</evidence>
<keyword evidence="8" id="KW-0625">Polysaccharide transport</keyword>
<evidence type="ECO:0000259" key="15">
    <source>
        <dbReference type="Pfam" id="PF02563"/>
    </source>
</evidence>
<evidence type="ECO:0000256" key="14">
    <source>
        <dbReference type="ARBA" id="ARBA00023288"/>
    </source>
</evidence>
<dbReference type="AlphaFoldDB" id="A0A0B5E095"/>
<dbReference type="GO" id="GO:0046930">
    <property type="term" value="C:pore complex"/>
    <property type="evidence" value="ECO:0007669"/>
    <property type="project" value="UniProtKB-KW"/>
</dbReference>
<keyword evidence="10" id="KW-0626">Porin</keyword>
<keyword evidence="6" id="KW-0812">Transmembrane</keyword>
<evidence type="ECO:0000256" key="11">
    <source>
        <dbReference type="ARBA" id="ARBA00023136"/>
    </source>
</evidence>
<name>A0A0B5E095_9RHOB</name>
<protein>
    <submittedName>
        <fullName evidence="17">Putative polysaccharide biosynthesis/export protein</fullName>
    </submittedName>
</protein>
<comment type="similarity">
    <text evidence="2">Belongs to the BexD/CtrA/VexA family.</text>
</comment>
<feature type="domain" description="Polysaccharide export protein N-terminal" evidence="15">
    <location>
        <begin position="103"/>
        <end position="188"/>
    </location>
</feature>
<dbReference type="GO" id="GO:0015288">
    <property type="term" value="F:porin activity"/>
    <property type="evidence" value="ECO:0007669"/>
    <property type="project" value="UniProtKB-KW"/>
</dbReference>
<accession>A0A0B5E095</accession>
<evidence type="ECO:0000256" key="4">
    <source>
        <dbReference type="ARBA" id="ARBA00022452"/>
    </source>
</evidence>
<dbReference type="InterPro" id="IPR049712">
    <property type="entry name" value="Poly_export"/>
</dbReference>
<keyword evidence="12" id="KW-0564">Palmitate</keyword>
<gene>
    <name evidence="17" type="ORF">P73_1167</name>
</gene>
<dbReference type="HOGENOM" id="CLU_650323_0_0_5"/>
<evidence type="ECO:0000256" key="13">
    <source>
        <dbReference type="ARBA" id="ARBA00023237"/>
    </source>
</evidence>
<dbReference type="EMBL" id="CP004393">
    <property type="protein sequence ID" value="AJE45882.1"/>
    <property type="molecule type" value="Genomic_DNA"/>
</dbReference>
<evidence type="ECO:0000256" key="3">
    <source>
        <dbReference type="ARBA" id="ARBA00022448"/>
    </source>
</evidence>
<keyword evidence="14" id="KW-0449">Lipoprotein</keyword>
<dbReference type="Gene3D" id="3.10.560.10">
    <property type="entry name" value="Outer membrane lipoprotein wza domain like"/>
    <property type="match status" value="2"/>
</dbReference>
<evidence type="ECO:0000256" key="1">
    <source>
        <dbReference type="ARBA" id="ARBA00004571"/>
    </source>
</evidence>
<keyword evidence="11" id="KW-0472">Membrane</keyword>
<dbReference type="Pfam" id="PF22461">
    <property type="entry name" value="SLBB_2"/>
    <property type="match status" value="2"/>
</dbReference>
<dbReference type="Proteomes" id="UP000031521">
    <property type="component" value="Chromosome"/>
</dbReference>
<evidence type="ECO:0000259" key="16">
    <source>
        <dbReference type="Pfam" id="PF22461"/>
    </source>
</evidence>
<comment type="subcellular location">
    <subcellularLocation>
        <location evidence="1">Cell outer membrane</location>
        <topology evidence="1">Multi-pass membrane protein</topology>
    </subcellularLocation>
</comment>
<evidence type="ECO:0000256" key="2">
    <source>
        <dbReference type="ARBA" id="ARBA00009450"/>
    </source>
</evidence>
<dbReference type="KEGG" id="cid:P73_1167"/>
<feature type="domain" description="SLBB" evidence="16">
    <location>
        <begin position="194"/>
        <end position="272"/>
    </location>
</feature>